<dbReference type="Proteomes" id="UP000217528">
    <property type="component" value="Unassembled WGS sequence"/>
</dbReference>
<organism evidence="2 4">
    <name type="scientific">Methanosphaera cuniculi</name>
    <dbReference type="NCBI Taxonomy" id="1077256"/>
    <lineage>
        <taxon>Archaea</taxon>
        <taxon>Methanobacteriati</taxon>
        <taxon>Methanobacteriota</taxon>
        <taxon>Methanomada group</taxon>
        <taxon>Methanobacteria</taxon>
        <taxon>Methanobacteriales</taxon>
        <taxon>Methanobacteriaceae</taxon>
        <taxon>Methanosphaera</taxon>
    </lineage>
</organism>
<feature type="transmembrane region" description="Helical" evidence="1">
    <location>
        <begin position="103"/>
        <end position="121"/>
    </location>
</feature>
<proteinExistence type="predicted"/>
<comment type="caution">
    <text evidence="2">The sequence shown here is derived from an EMBL/GenBank/DDBJ whole genome shotgun (WGS) entry which is preliminary data.</text>
</comment>
<sequence length="165" mass="19231">MYKNKLLEKIPKSSKLAILLIFLLILWIILIKDSIWIAPLMIYSILECFINSDELSDKMITAKGKDIYFFGFSYNILIPIITVFAVCTGIVNIKDNNLNNYILVLYVIIYIYEFILFTLCLNPRKMINFIRNKGYRISKIEDYKKLLNLLIIIGCVPPIILILIV</sequence>
<feature type="transmembrane region" description="Helical" evidence="1">
    <location>
        <begin position="67"/>
        <end position="91"/>
    </location>
</feature>
<feature type="transmembrane region" description="Helical" evidence="1">
    <location>
        <begin position="36"/>
        <end position="55"/>
    </location>
</feature>
<evidence type="ECO:0000313" key="3">
    <source>
        <dbReference type="EMBL" id="PWL09009.1"/>
    </source>
</evidence>
<evidence type="ECO:0000313" key="5">
    <source>
        <dbReference type="Proteomes" id="UP000246004"/>
    </source>
</evidence>
<feature type="transmembrane region" description="Helical" evidence="1">
    <location>
        <begin position="146"/>
        <end position="164"/>
    </location>
</feature>
<keyword evidence="4" id="KW-1185">Reference proteome</keyword>
<keyword evidence="1" id="KW-0812">Transmembrane</keyword>
<evidence type="ECO:0000256" key="1">
    <source>
        <dbReference type="SAM" id="Phobius"/>
    </source>
</evidence>
<dbReference type="EMBL" id="LWMS01000002">
    <property type="protein sequence ID" value="PWL09009.1"/>
    <property type="molecule type" value="Genomic_DNA"/>
</dbReference>
<keyword evidence="1" id="KW-1133">Transmembrane helix</keyword>
<reference evidence="2 4" key="2">
    <citation type="journal article" date="2017" name="BMC Genomics">
        <title>Genomic analysis of methanogenic archaea reveals a shift towards energy conservation.</title>
        <authorList>
            <person name="Gilmore S.P."/>
            <person name="Henske J.K."/>
            <person name="Sexton J.A."/>
            <person name="Solomon K.V."/>
            <person name="Seppala S."/>
            <person name="Yoo J.I."/>
            <person name="Huyett L.M."/>
            <person name="Pressman A."/>
            <person name="Cogan J.Z."/>
            <person name="Kivenson V."/>
            <person name="Peng X."/>
            <person name="Tan Y."/>
            <person name="Valentine D.L."/>
            <person name="O'Malley M.A."/>
        </authorList>
    </citation>
    <scope>NUCLEOTIDE SEQUENCE [LARGE SCALE GENOMIC DNA]</scope>
    <source>
        <strain evidence="2 4">1R-7</strain>
    </source>
</reference>
<reference evidence="3 5" key="1">
    <citation type="submission" date="2016-04" db="EMBL/GenBank/DDBJ databases">
        <title>Genome sequence of Methanosphaera cuniculi DSM 4103.</title>
        <authorList>
            <person name="Poehlein A."/>
            <person name="Seedorf H."/>
            <person name="Daniel R."/>
        </authorList>
    </citation>
    <scope>NUCLEOTIDE SEQUENCE [LARGE SCALE GENOMIC DNA]</scope>
    <source>
        <strain evidence="3 5">DSM 4103</strain>
    </source>
</reference>
<dbReference type="EMBL" id="LMVN01000029">
    <property type="protein sequence ID" value="PAV06515.1"/>
    <property type="molecule type" value="Genomic_DNA"/>
</dbReference>
<keyword evidence="1" id="KW-0472">Membrane</keyword>
<feature type="transmembrane region" description="Helical" evidence="1">
    <location>
        <begin position="12"/>
        <end position="30"/>
    </location>
</feature>
<protein>
    <submittedName>
        <fullName evidence="2">Uncharacterized protein</fullName>
    </submittedName>
</protein>
<evidence type="ECO:0000313" key="2">
    <source>
        <dbReference type="EMBL" id="PAV06515.1"/>
    </source>
</evidence>
<evidence type="ECO:0000313" key="4">
    <source>
        <dbReference type="Proteomes" id="UP000217528"/>
    </source>
</evidence>
<gene>
    <name evidence="2" type="ORF">ASJ82_04665</name>
    <name evidence="3" type="ORF">MSCUN_00700</name>
</gene>
<dbReference type="Proteomes" id="UP000246004">
    <property type="component" value="Unassembled WGS sequence"/>
</dbReference>
<name>A0A2A2HAY2_9EURY</name>
<dbReference type="AlphaFoldDB" id="A0A2A2HAY2"/>
<accession>A0A2A2HAY2</accession>
<dbReference type="RefSeq" id="WP_109582938.1">
    <property type="nucleotide sequence ID" value="NZ_CANQEZ010000003.1"/>
</dbReference>